<dbReference type="GO" id="GO:0000155">
    <property type="term" value="F:phosphorelay sensor kinase activity"/>
    <property type="evidence" value="ECO:0007669"/>
    <property type="project" value="InterPro"/>
</dbReference>
<keyword evidence="6" id="KW-0902">Two-component regulatory system</keyword>
<evidence type="ECO:0000259" key="10">
    <source>
        <dbReference type="PROSITE" id="PS50112"/>
    </source>
</evidence>
<dbReference type="RefSeq" id="WP_115433127.1">
    <property type="nucleotide sequence ID" value="NZ_CP031337.1"/>
</dbReference>
<dbReference type="SMART" id="SM00387">
    <property type="entry name" value="HATPase_c"/>
    <property type="match status" value="1"/>
</dbReference>
<gene>
    <name evidence="11" type="ORF">DWG20_06960</name>
</gene>
<protein>
    <recommendedName>
        <fullName evidence="2">histidine kinase</fullName>
        <ecNumber evidence="2">2.7.13.3</ecNumber>
    </recommendedName>
</protein>
<dbReference type="CDD" id="cd00082">
    <property type="entry name" value="HisKA"/>
    <property type="match status" value="1"/>
</dbReference>
<keyword evidence="4" id="KW-0808">Transferase</keyword>
<dbReference type="PANTHER" id="PTHR43711">
    <property type="entry name" value="TWO-COMPONENT HISTIDINE KINASE"/>
    <property type="match status" value="1"/>
</dbReference>
<dbReference type="SMART" id="SM00091">
    <property type="entry name" value="PAS"/>
    <property type="match status" value="2"/>
</dbReference>
<dbReference type="Pfam" id="PF02518">
    <property type="entry name" value="HATPase_c"/>
    <property type="match status" value="1"/>
</dbReference>
<feature type="domain" description="Histidine kinase" evidence="9">
    <location>
        <begin position="615"/>
        <end position="835"/>
    </location>
</feature>
<feature type="coiled-coil region" evidence="7">
    <location>
        <begin position="452"/>
        <end position="483"/>
    </location>
</feature>
<dbReference type="InterPro" id="IPR000014">
    <property type="entry name" value="PAS"/>
</dbReference>
<keyword evidence="5" id="KW-0418">Kinase</keyword>
<proteinExistence type="predicted"/>
<evidence type="ECO:0000256" key="4">
    <source>
        <dbReference type="ARBA" id="ARBA00022679"/>
    </source>
</evidence>
<dbReference type="SUPFAM" id="SSF55785">
    <property type="entry name" value="PYP-like sensor domain (PAS domain)"/>
    <property type="match status" value="2"/>
</dbReference>
<evidence type="ECO:0000256" key="2">
    <source>
        <dbReference type="ARBA" id="ARBA00012438"/>
    </source>
</evidence>
<evidence type="ECO:0000256" key="1">
    <source>
        <dbReference type="ARBA" id="ARBA00000085"/>
    </source>
</evidence>
<accession>A0A345Y5J0</accession>
<dbReference type="InterPro" id="IPR035965">
    <property type="entry name" value="PAS-like_dom_sf"/>
</dbReference>
<feature type="domain" description="PAS" evidence="10">
    <location>
        <begin position="338"/>
        <end position="374"/>
    </location>
</feature>
<comment type="catalytic activity">
    <reaction evidence="1">
        <text>ATP + protein L-histidine = ADP + protein N-phospho-L-histidine.</text>
        <dbReference type="EC" id="2.7.13.3"/>
    </reaction>
</comment>
<dbReference type="EMBL" id="CP031337">
    <property type="protein sequence ID" value="AXK39192.1"/>
    <property type="molecule type" value="Genomic_DNA"/>
</dbReference>
<evidence type="ECO:0000256" key="6">
    <source>
        <dbReference type="ARBA" id="ARBA00023012"/>
    </source>
</evidence>
<dbReference type="Pfam" id="PF13188">
    <property type="entry name" value="PAS_8"/>
    <property type="match status" value="2"/>
</dbReference>
<dbReference type="InterPro" id="IPR036097">
    <property type="entry name" value="HisK_dim/P_sf"/>
</dbReference>
<dbReference type="SUPFAM" id="SSF55874">
    <property type="entry name" value="ATPase domain of HSP90 chaperone/DNA topoisomerase II/histidine kinase"/>
    <property type="match status" value="1"/>
</dbReference>
<dbReference type="OrthoDB" id="8579121at2"/>
<dbReference type="Gene3D" id="3.30.565.10">
    <property type="entry name" value="Histidine kinase-like ATPase, C-terminal domain"/>
    <property type="match status" value="1"/>
</dbReference>
<dbReference type="InterPro" id="IPR003661">
    <property type="entry name" value="HisK_dim/P_dom"/>
</dbReference>
<reference evidence="11 12" key="1">
    <citation type="submission" date="2018-07" db="EMBL/GenBank/DDBJ databases">
        <title>Crenobacter cavernae sp. nov., isolated from a karst cave.</title>
        <authorList>
            <person name="Zhu H."/>
        </authorList>
    </citation>
    <scope>NUCLEOTIDE SEQUENCE [LARGE SCALE GENOMIC DNA]</scope>
    <source>
        <strain evidence="11 12">K1W11S-77</strain>
    </source>
</reference>
<dbReference type="InterPro" id="IPR036890">
    <property type="entry name" value="HATPase_C_sf"/>
</dbReference>
<dbReference type="InterPro" id="IPR050736">
    <property type="entry name" value="Sensor_HK_Regulatory"/>
</dbReference>
<dbReference type="InterPro" id="IPR004358">
    <property type="entry name" value="Sig_transdc_His_kin-like_C"/>
</dbReference>
<keyword evidence="7" id="KW-0175">Coiled coil</keyword>
<dbReference type="PANTHER" id="PTHR43711:SF31">
    <property type="entry name" value="HISTIDINE KINASE"/>
    <property type="match status" value="1"/>
</dbReference>
<dbReference type="CDD" id="cd00130">
    <property type="entry name" value="PAS"/>
    <property type="match status" value="2"/>
</dbReference>
<evidence type="ECO:0000256" key="5">
    <source>
        <dbReference type="ARBA" id="ARBA00022777"/>
    </source>
</evidence>
<dbReference type="PROSITE" id="PS50109">
    <property type="entry name" value="HIS_KIN"/>
    <property type="match status" value="1"/>
</dbReference>
<evidence type="ECO:0000256" key="7">
    <source>
        <dbReference type="SAM" id="Coils"/>
    </source>
</evidence>
<evidence type="ECO:0000259" key="9">
    <source>
        <dbReference type="PROSITE" id="PS50109"/>
    </source>
</evidence>
<dbReference type="Pfam" id="PF00512">
    <property type="entry name" value="HisKA"/>
    <property type="match status" value="1"/>
</dbReference>
<dbReference type="Gene3D" id="1.10.287.130">
    <property type="match status" value="1"/>
</dbReference>
<dbReference type="Proteomes" id="UP000254537">
    <property type="component" value="Chromosome"/>
</dbReference>
<dbReference type="SMART" id="SM00388">
    <property type="entry name" value="HisKA"/>
    <property type="match status" value="1"/>
</dbReference>
<dbReference type="SUPFAM" id="SSF47384">
    <property type="entry name" value="Homodimeric domain of signal transducing histidine kinase"/>
    <property type="match status" value="1"/>
</dbReference>
<keyword evidence="8" id="KW-0732">Signal</keyword>
<evidence type="ECO:0000256" key="8">
    <source>
        <dbReference type="SAM" id="SignalP"/>
    </source>
</evidence>
<evidence type="ECO:0000256" key="3">
    <source>
        <dbReference type="ARBA" id="ARBA00022553"/>
    </source>
</evidence>
<dbReference type="KEGG" id="ccah:DWG20_06960"/>
<dbReference type="PROSITE" id="PS50112">
    <property type="entry name" value="PAS"/>
    <property type="match status" value="1"/>
</dbReference>
<dbReference type="InterPro" id="IPR005467">
    <property type="entry name" value="His_kinase_dom"/>
</dbReference>
<name>A0A345Y5J0_9NEIS</name>
<dbReference type="PRINTS" id="PR00344">
    <property type="entry name" value="BCTRLSENSOR"/>
</dbReference>
<keyword evidence="3" id="KW-0597">Phosphoprotein</keyword>
<feature type="chain" id="PRO_5016608103" description="histidine kinase" evidence="8">
    <location>
        <begin position="23"/>
        <end position="845"/>
    </location>
</feature>
<dbReference type="AlphaFoldDB" id="A0A345Y5J0"/>
<organism evidence="11 12">
    <name type="scientific">Crenobacter cavernae</name>
    <dbReference type="NCBI Taxonomy" id="2290923"/>
    <lineage>
        <taxon>Bacteria</taxon>
        <taxon>Pseudomonadati</taxon>
        <taxon>Pseudomonadota</taxon>
        <taxon>Betaproteobacteria</taxon>
        <taxon>Neisseriales</taxon>
        <taxon>Neisseriaceae</taxon>
        <taxon>Crenobacter</taxon>
    </lineage>
</organism>
<dbReference type="EC" id="2.7.13.3" evidence="2"/>
<sequence>MNRPSWWIALALLLSAATLAGAGWQLSAARDARLVAGHQREAEASLQAFGRELQGVLDEADRLANLSAVGDAGSQTANALFERNPLIAAVGRVTRLGEKDRPAAEARLGTALRVYQHGRLGDAPAMAEYFVLDRYQPDGAAALPLGLDVGSLLPWGRALLESRQNWRARLVLSHPGGVDKARWDVVRALPGTEPAWLVLNVNLAALNERALAAERGAPLRLVAESGSERVTNSQAGLPPQRLPTLATQRVTLGGQQLRLTAYLLPGGETAASGDGRFLLATLAVGLSALVALVVWLARRVRQRQDEVDDERRQKAEREYALHRQLAERLAAEQSLAESEARLRAILAASTDAILLIDARGRLRNVNPAAARLVGEDGDSLAELPVDALIAAFYQQAGHGGFDAVAGSLVGQAFETELIRVDNRRVAVEISLSRVVRPDDSFYVAVCRDIRARKAQEGELVALQQRLERELNRQNQRLEALLEASPLAMAFVVDGAFREVNHAFLELFGHPVTAVVGQNPRLLCESEEDWTRLERTLSQTLAAGHTFQTELPLLTLPDGPCWCRLFVKTLDAVSPGHGAVWLLQDISTQKSTEATLTAAKELAEGSSRAKTEFLANMSHELRTPMHAILGFAEMGSSRSGPGDKLGHYFDRIHASGSRLLALLNDLLDLAKMEVGRMEYRIARHDFDATLRDACDEMAPLAAKRGCRIDCRVEPAQLSAEFDDFRIGQILRNLLSNAIKVSPAGQAVSLNARLMDGNARELIVVTVSDAGPGIPPAEFDSVFEKFTQSSGTRTGAGGTGLGLAICREIVHAHRGVIRAGNAPTGGAELRFTLPRWRATAGEEGRQP</sequence>
<evidence type="ECO:0000313" key="12">
    <source>
        <dbReference type="Proteomes" id="UP000254537"/>
    </source>
</evidence>
<dbReference type="Gene3D" id="3.30.450.20">
    <property type="entry name" value="PAS domain"/>
    <property type="match status" value="2"/>
</dbReference>
<feature type="signal peptide" evidence="8">
    <location>
        <begin position="1"/>
        <end position="22"/>
    </location>
</feature>
<evidence type="ECO:0000313" key="11">
    <source>
        <dbReference type="EMBL" id="AXK39192.1"/>
    </source>
</evidence>
<dbReference type="InterPro" id="IPR003594">
    <property type="entry name" value="HATPase_dom"/>
</dbReference>
<dbReference type="NCBIfam" id="TIGR00229">
    <property type="entry name" value="sensory_box"/>
    <property type="match status" value="2"/>
</dbReference>